<comment type="caution">
    <text evidence="1">Lacks conserved residue(s) required for the propagation of feature annotation.</text>
</comment>
<keyword evidence="2" id="KW-1133">Transmembrane helix</keyword>
<dbReference type="PROSITE" id="PS01186">
    <property type="entry name" value="EGF_2"/>
    <property type="match status" value="1"/>
</dbReference>
<protein>
    <submittedName>
        <fullName evidence="5">EGF-like domain-containing protein</fullName>
    </submittedName>
</protein>
<evidence type="ECO:0000313" key="4">
    <source>
        <dbReference type="Proteomes" id="UP000887575"/>
    </source>
</evidence>
<dbReference type="PROSITE" id="PS00022">
    <property type="entry name" value="EGF_1"/>
    <property type="match status" value="1"/>
</dbReference>
<keyword evidence="1" id="KW-0245">EGF-like domain</keyword>
<keyword evidence="1" id="KW-1015">Disulfide bond</keyword>
<sequence>MRFRRQLEEITSAEGMNSIALRCEEMICYNGGECIRIKSTFGGHIEMCKCALGFEGQHCEDAFDINRHTGNVAPFTQVIYETVSYSAFSFFVCMAFVTVLVAVYAYRRVSRQMVNESFMWWEKSFDSSGTKSSPGTSFYLQRSGGIRSPLNRTNESFASDVVSRVPESFFRKQSMLQQDRLLGSANRSMASRISDSDTSRQVAQSANLEGVSTSTPGRSDLVKVPVFHLPTSQL</sequence>
<dbReference type="SUPFAM" id="SSF57196">
    <property type="entry name" value="EGF/Laminin"/>
    <property type="match status" value="1"/>
</dbReference>
<dbReference type="Proteomes" id="UP000887575">
    <property type="component" value="Unassembled WGS sequence"/>
</dbReference>
<feature type="transmembrane region" description="Helical" evidence="2">
    <location>
        <begin position="85"/>
        <end position="106"/>
    </location>
</feature>
<name>A0AAF3FCD0_9BILA</name>
<evidence type="ECO:0000256" key="2">
    <source>
        <dbReference type="SAM" id="Phobius"/>
    </source>
</evidence>
<dbReference type="AlphaFoldDB" id="A0AAF3FCD0"/>
<reference evidence="5" key="1">
    <citation type="submission" date="2024-02" db="UniProtKB">
        <authorList>
            <consortium name="WormBaseParasite"/>
        </authorList>
    </citation>
    <scope>IDENTIFICATION</scope>
</reference>
<keyword evidence="2" id="KW-0472">Membrane</keyword>
<proteinExistence type="predicted"/>
<evidence type="ECO:0000256" key="1">
    <source>
        <dbReference type="PROSITE-ProRule" id="PRU00076"/>
    </source>
</evidence>
<dbReference type="CDD" id="cd00054">
    <property type="entry name" value="EGF_CA"/>
    <property type="match status" value="1"/>
</dbReference>
<feature type="domain" description="EGF-like" evidence="3">
    <location>
        <begin position="19"/>
        <end position="60"/>
    </location>
</feature>
<dbReference type="WBParaSite" id="MBELARI_LOCUS4537">
    <property type="protein sequence ID" value="MBELARI_LOCUS4537"/>
    <property type="gene ID" value="MBELARI_LOCUS4537"/>
</dbReference>
<dbReference type="PROSITE" id="PS50026">
    <property type="entry name" value="EGF_3"/>
    <property type="match status" value="1"/>
</dbReference>
<evidence type="ECO:0000313" key="5">
    <source>
        <dbReference type="WBParaSite" id="MBELARI_LOCUS4537"/>
    </source>
</evidence>
<keyword evidence="2" id="KW-0812">Transmembrane</keyword>
<feature type="disulfide bond" evidence="1">
    <location>
        <begin position="50"/>
        <end position="59"/>
    </location>
</feature>
<keyword evidence="4" id="KW-1185">Reference proteome</keyword>
<dbReference type="InterPro" id="IPR000742">
    <property type="entry name" value="EGF"/>
</dbReference>
<evidence type="ECO:0000259" key="3">
    <source>
        <dbReference type="PROSITE" id="PS50026"/>
    </source>
</evidence>
<organism evidence="4 5">
    <name type="scientific">Mesorhabditis belari</name>
    <dbReference type="NCBI Taxonomy" id="2138241"/>
    <lineage>
        <taxon>Eukaryota</taxon>
        <taxon>Metazoa</taxon>
        <taxon>Ecdysozoa</taxon>
        <taxon>Nematoda</taxon>
        <taxon>Chromadorea</taxon>
        <taxon>Rhabditida</taxon>
        <taxon>Rhabditina</taxon>
        <taxon>Rhabditomorpha</taxon>
        <taxon>Rhabditoidea</taxon>
        <taxon>Rhabditidae</taxon>
        <taxon>Mesorhabditinae</taxon>
        <taxon>Mesorhabditis</taxon>
    </lineage>
</organism>
<dbReference type="Gene3D" id="2.10.25.10">
    <property type="entry name" value="Laminin"/>
    <property type="match status" value="1"/>
</dbReference>
<accession>A0AAF3FCD0</accession>